<organism evidence="1 2">
    <name type="scientific">Paenibacillus azoreducens</name>
    <dbReference type="NCBI Taxonomy" id="116718"/>
    <lineage>
        <taxon>Bacteria</taxon>
        <taxon>Bacillati</taxon>
        <taxon>Bacillota</taxon>
        <taxon>Bacilli</taxon>
        <taxon>Bacillales</taxon>
        <taxon>Paenibacillaceae</taxon>
        <taxon>Paenibacillus</taxon>
    </lineage>
</organism>
<dbReference type="RefSeq" id="WP_212979881.1">
    <property type="nucleotide sequence ID" value="NZ_AP025343.1"/>
</dbReference>
<evidence type="ECO:0000313" key="1">
    <source>
        <dbReference type="EMBL" id="GIO49366.1"/>
    </source>
</evidence>
<evidence type="ECO:0000313" key="2">
    <source>
        <dbReference type="Proteomes" id="UP000682811"/>
    </source>
</evidence>
<dbReference type="EMBL" id="BORT01000021">
    <property type="protein sequence ID" value="GIO49366.1"/>
    <property type="molecule type" value="Genomic_DNA"/>
</dbReference>
<reference evidence="1 2" key="1">
    <citation type="submission" date="2021-03" db="EMBL/GenBank/DDBJ databases">
        <title>Antimicrobial resistance genes in bacteria isolated from Japanese honey, and their potential for conferring macrolide and lincosamide resistance in the American foulbrood pathogen Paenibacillus larvae.</title>
        <authorList>
            <person name="Okamoto M."/>
            <person name="Kumagai M."/>
            <person name="Kanamori H."/>
            <person name="Takamatsu D."/>
        </authorList>
    </citation>
    <scope>NUCLEOTIDE SEQUENCE [LARGE SCALE GENOMIC DNA]</scope>
    <source>
        <strain evidence="1 2">J34TS1</strain>
    </source>
</reference>
<accession>A0A919YEW5</accession>
<gene>
    <name evidence="1" type="ORF">J34TS1_41310</name>
</gene>
<protein>
    <submittedName>
        <fullName evidence="1">Uncharacterized protein</fullName>
    </submittedName>
</protein>
<comment type="caution">
    <text evidence="1">The sequence shown here is derived from an EMBL/GenBank/DDBJ whole genome shotgun (WGS) entry which is preliminary data.</text>
</comment>
<name>A0A919YEW5_9BACL</name>
<sequence length="280" mass="33401">MKLSVESISEQIRNRVDAKFSVLLANLAEELAYDFMFAPKYGITHRYDPPWDYSGMLNRTNGSFSIGDYYSVEDFFNEYTGQSTASYVSGIGFFHKRFEEKYEDLIREFVFECYIEVLSETDDNLLVQLLLERGYDVAETEKNDIIQTVTDYELFEEPFWYHYEIIERVKPLSFKMMIARGKNEATKKYHHQLVRWMEEEEKISFEKKGAQKLWNKLQKLFRLQKGSSLPKIEMKDYKMFLEFLDYNRISIEERIILAKYMGDKFSNKVCMCLKNGEGEW</sequence>
<dbReference type="Proteomes" id="UP000682811">
    <property type="component" value="Unassembled WGS sequence"/>
</dbReference>
<keyword evidence="2" id="KW-1185">Reference proteome</keyword>
<dbReference type="AlphaFoldDB" id="A0A919YEW5"/>
<proteinExistence type="predicted"/>